<dbReference type="Proteomes" id="UP000281498">
    <property type="component" value="Unassembled WGS sequence"/>
</dbReference>
<dbReference type="EMBL" id="PDOE01000017">
    <property type="protein sequence ID" value="RKL65432.1"/>
    <property type="molecule type" value="Genomic_DNA"/>
</dbReference>
<accession>A0A3A9K4Q7</accession>
<evidence type="ECO:0000313" key="1">
    <source>
        <dbReference type="EMBL" id="RKL65432.1"/>
    </source>
</evidence>
<keyword evidence="2" id="KW-1185">Reference proteome</keyword>
<evidence type="ECO:0000313" key="2">
    <source>
        <dbReference type="Proteomes" id="UP000281498"/>
    </source>
</evidence>
<gene>
    <name evidence="1" type="ORF">CR203_21030</name>
</gene>
<name>A0A3A9K4Q7_9BACI</name>
<organism evidence="1 2">
    <name type="scientific">Salipaludibacillus neizhouensis</name>
    <dbReference type="NCBI Taxonomy" id="885475"/>
    <lineage>
        <taxon>Bacteria</taxon>
        <taxon>Bacillati</taxon>
        <taxon>Bacillota</taxon>
        <taxon>Bacilli</taxon>
        <taxon>Bacillales</taxon>
        <taxon>Bacillaceae</taxon>
    </lineage>
</organism>
<protein>
    <submittedName>
        <fullName evidence="1">Uncharacterized protein</fullName>
    </submittedName>
</protein>
<reference evidence="1 2" key="1">
    <citation type="submission" date="2017-10" db="EMBL/GenBank/DDBJ databases">
        <title>Bacillus sp. nov., a halophilic bacterium isolated from a Keqin Lake.</title>
        <authorList>
            <person name="Wang H."/>
        </authorList>
    </citation>
    <scope>NUCLEOTIDE SEQUENCE [LARGE SCALE GENOMIC DNA]</scope>
    <source>
        <strain evidence="1 2">KCTC 13187</strain>
    </source>
</reference>
<sequence length="77" mass="8783">MDSFTLGFVGNLGCSRDLYFLIGKVFFSVIRFSKGMVWMSLKRTITSYLKHNGPTLLKEKGIPLLKKELAKRKGKKL</sequence>
<proteinExistence type="predicted"/>
<comment type="caution">
    <text evidence="1">The sequence shown here is derived from an EMBL/GenBank/DDBJ whole genome shotgun (WGS) entry which is preliminary data.</text>
</comment>
<dbReference type="AlphaFoldDB" id="A0A3A9K4Q7"/>